<sequence precursor="true">MQHRAMPRGPGGTVPRGPTRTVVPRRALRAVPAVLALLVVSVLDGPLLAVATPAVAAPAGVVPAPVAPAQGSQWYHAVLGLAQAQQISEGAGTVVAVIDGGVDAGHPKLQGQVLPGAGVGPGAASDGWRDDDPDGHGTAMAGLIAGRNDNGRPEVRGIAPAARILPISTGAEADSTEVARGIHRAVDLGADVINLSLGSAGAATPDEREAVAYAFAHDVVVVASAGNVETGDSEINSPANIPGVVAVTGSTARGDFWRGSSRGTRAVIAAPAPGIRAPVPTRVSPDGLDTGAGTSNSAAIVSGVVALIRSARPDLDAPNVIERLIYTARDAGAPGRDVEFGFGIVDPAAALTKPVPVVAANPLLATPTRWGTAGQAPAGADPTDAESGSGLSGLSGGADGADGSAGSGPNGDGGLGSQAAASVVPPTAAGARAEPADGAATPPGLTAGRPTGPTGPAGGPGPGHGAASGGGQGQDRDGGSVAAAGAGGPGGHPGILSALAWVGGLALAVWLGGLLGVGAHLLSARRTTTHEGPRGHS</sequence>
<dbReference type="PANTHER" id="PTHR43806:SF11">
    <property type="entry name" value="CEREVISIN-RELATED"/>
    <property type="match status" value="1"/>
</dbReference>
<dbReference type="Pfam" id="PF00082">
    <property type="entry name" value="Peptidase_S8"/>
    <property type="match status" value="1"/>
</dbReference>
<dbReference type="Proteomes" id="UP000032545">
    <property type="component" value="Unassembled WGS sequence"/>
</dbReference>
<evidence type="ECO:0000256" key="6">
    <source>
        <dbReference type="SAM" id="MobiDB-lite"/>
    </source>
</evidence>
<dbReference type="GO" id="GO:0006508">
    <property type="term" value="P:proteolysis"/>
    <property type="evidence" value="ECO:0007669"/>
    <property type="project" value="UniProtKB-KW"/>
</dbReference>
<dbReference type="InterPro" id="IPR050131">
    <property type="entry name" value="Peptidase_S8_subtilisin-like"/>
</dbReference>
<dbReference type="InterPro" id="IPR036852">
    <property type="entry name" value="Peptidase_S8/S53_dom_sf"/>
</dbReference>
<feature type="active site" description="Charge relay system" evidence="5">
    <location>
        <position position="136"/>
    </location>
</feature>
<comment type="similarity">
    <text evidence="1 5">Belongs to the peptidase S8 family.</text>
</comment>
<dbReference type="SUPFAM" id="SSF52743">
    <property type="entry name" value="Subtilisin-like"/>
    <property type="match status" value="1"/>
</dbReference>
<evidence type="ECO:0000256" key="5">
    <source>
        <dbReference type="PROSITE-ProRule" id="PRU01240"/>
    </source>
</evidence>
<comment type="caution">
    <text evidence="9">The sequence shown here is derived from an EMBL/GenBank/DDBJ whole genome shotgun (WGS) entry which is preliminary data.</text>
</comment>
<feature type="compositionally biased region" description="Gly residues" evidence="6">
    <location>
        <begin position="455"/>
        <end position="473"/>
    </location>
</feature>
<feature type="active site" description="Charge relay system" evidence="5">
    <location>
        <position position="295"/>
    </location>
</feature>
<feature type="compositionally biased region" description="Low complexity" evidence="6">
    <location>
        <begin position="425"/>
        <end position="454"/>
    </location>
</feature>
<feature type="compositionally biased region" description="Gly residues" evidence="6">
    <location>
        <begin position="390"/>
        <end position="416"/>
    </location>
</feature>
<organism evidence="9 10">
    <name type="scientific">Frankia torreyi</name>
    <dbReference type="NCBI Taxonomy" id="1856"/>
    <lineage>
        <taxon>Bacteria</taxon>
        <taxon>Bacillati</taxon>
        <taxon>Actinomycetota</taxon>
        <taxon>Actinomycetes</taxon>
        <taxon>Frankiales</taxon>
        <taxon>Frankiaceae</taxon>
        <taxon>Frankia</taxon>
    </lineage>
</organism>
<dbReference type="AlphaFoldDB" id="A0A0D8BL26"/>
<dbReference type="EMBL" id="JYFN01000003">
    <property type="protein sequence ID" value="KJE24963.1"/>
    <property type="molecule type" value="Genomic_DNA"/>
</dbReference>
<proteinExistence type="inferred from homology"/>
<dbReference type="InterPro" id="IPR015500">
    <property type="entry name" value="Peptidase_S8_subtilisin-rel"/>
</dbReference>
<evidence type="ECO:0000256" key="3">
    <source>
        <dbReference type="ARBA" id="ARBA00022801"/>
    </source>
</evidence>
<feature type="region of interest" description="Disordered" evidence="6">
    <location>
        <begin position="370"/>
        <end position="486"/>
    </location>
</feature>
<feature type="region of interest" description="Disordered" evidence="6">
    <location>
        <begin position="1"/>
        <end position="20"/>
    </location>
</feature>
<keyword evidence="4 5" id="KW-0720">Serine protease</keyword>
<keyword evidence="7" id="KW-0812">Transmembrane</keyword>
<dbReference type="PRINTS" id="PR00723">
    <property type="entry name" value="SUBTILISIN"/>
</dbReference>
<reference evidence="10" key="1">
    <citation type="submission" date="2015-02" db="EMBL/GenBank/DDBJ databases">
        <title>Draft Genome of Frankia sp. CpI1-S.</title>
        <authorList>
            <person name="Oshone R.T."/>
            <person name="Ngom M."/>
            <person name="Ghodhbane-Gtari F."/>
            <person name="Gtari M."/>
            <person name="Morris K."/>
            <person name="Thomas K."/>
            <person name="Sen A."/>
            <person name="Tisa L.S."/>
        </authorList>
    </citation>
    <scope>NUCLEOTIDE SEQUENCE [LARGE SCALE GENOMIC DNA]</scope>
    <source>
        <strain evidence="10">CpI1-S</strain>
    </source>
</reference>
<gene>
    <name evidence="9" type="ORF">FF36_00574</name>
</gene>
<reference evidence="9 10" key="2">
    <citation type="journal article" date="2016" name="Genome Announc.">
        <title>Permanent Draft Genome Sequences for Two Variants of Frankia sp. Strain CpI1, the First Frankia Strain Isolated from Root Nodules of Comptonia peregrina.</title>
        <authorList>
            <person name="Oshone R."/>
            <person name="Hurst S.G.IV."/>
            <person name="Abebe-Akele F."/>
            <person name="Simpson S."/>
            <person name="Morris K."/>
            <person name="Thomas W.K."/>
            <person name="Tisa L.S."/>
        </authorList>
    </citation>
    <scope>NUCLEOTIDE SEQUENCE [LARGE SCALE GENOMIC DNA]</scope>
    <source>
        <strain evidence="10">CpI1-S</strain>
    </source>
</reference>
<evidence type="ECO:0000256" key="4">
    <source>
        <dbReference type="ARBA" id="ARBA00022825"/>
    </source>
</evidence>
<dbReference type="Gene3D" id="3.40.50.200">
    <property type="entry name" value="Peptidase S8/S53 domain"/>
    <property type="match status" value="1"/>
</dbReference>
<evidence type="ECO:0000313" key="10">
    <source>
        <dbReference type="Proteomes" id="UP000032545"/>
    </source>
</evidence>
<feature type="active site" description="Charge relay system" evidence="5">
    <location>
        <position position="99"/>
    </location>
</feature>
<dbReference type="PATRIC" id="fig|1502723.3.peg.2175"/>
<keyword evidence="2 5" id="KW-0645">Protease</keyword>
<feature type="transmembrane region" description="Helical" evidence="7">
    <location>
        <begin position="498"/>
        <end position="522"/>
    </location>
</feature>
<dbReference type="PANTHER" id="PTHR43806">
    <property type="entry name" value="PEPTIDASE S8"/>
    <property type="match status" value="1"/>
</dbReference>
<dbReference type="PROSITE" id="PS51892">
    <property type="entry name" value="SUBTILASE"/>
    <property type="match status" value="1"/>
</dbReference>
<protein>
    <submittedName>
        <fullName evidence="9">Subtilisin-like serine protease</fullName>
    </submittedName>
</protein>
<keyword evidence="10" id="KW-1185">Reference proteome</keyword>
<feature type="domain" description="Peptidase S8/S53" evidence="8">
    <location>
        <begin position="90"/>
        <end position="343"/>
    </location>
</feature>
<keyword evidence="7" id="KW-0472">Membrane</keyword>
<evidence type="ECO:0000259" key="8">
    <source>
        <dbReference type="Pfam" id="PF00082"/>
    </source>
</evidence>
<dbReference type="RefSeq" id="WP_242422249.1">
    <property type="nucleotide sequence ID" value="NZ_JYFN01000003.1"/>
</dbReference>
<keyword evidence="7" id="KW-1133">Transmembrane helix</keyword>
<evidence type="ECO:0000256" key="2">
    <source>
        <dbReference type="ARBA" id="ARBA00022670"/>
    </source>
</evidence>
<dbReference type="GO" id="GO:0004252">
    <property type="term" value="F:serine-type endopeptidase activity"/>
    <property type="evidence" value="ECO:0007669"/>
    <property type="project" value="UniProtKB-UniRule"/>
</dbReference>
<dbReference type="InterPro" id="IPR000209">
    <property type="entry name" value="Peptidase_S8/S53_dom"/>
</dbReference>
<accession>A0A0D8BL26</accession>
<evidence type="ECO:0000256" key="1">
    <source>
        <dbReference type="ARBA" id="ARBA00011073"/>
    </source>
</evidence>
<keyword evidence="3 5" id="KW-0378">Hydrolase</keyword>
<name>A0A0D8BL26_9ACTN</name>
<evidence type="ECO:0000313" key="9">
    <source>
        <dbReference type="EMBL" id="KJE24963.1"/>
    </source>
</evidence>
<evidence type="ECO:0000256" key="7">
    <source>
        <dbReference type="SAM" id="Phobius"/>
    </source>
</evidence>